<dbReference type="Gene3D" id="3.30.9.10">
    <property type="entry name" value="D-Amino Acid Oxidase, subunit A, domain 2"/>
    <property type="match status" value="1"/>
</dbReference>
<sequence>MENVYDLIIVGGGIVGMATAYKINTRNPEKKILVLEKESEVAAHQTGHNSGVIHSGIYYKPNSYKAKLCVEGRRELVAFAKEHNVPHDICGKIIVATKPSELEYMNKVFNNGIANGVEGIEKISAEKIKEIEPYCVGIEGIWVPCTGIISFAAVTRKYRELFEARFSQSKVLTNCAAKAFEHHDCYTTVVTSKGSFNGKYLITAGGLQADRLTMGAGVKTDARIVGFRGDYYDLTEQGKSKVKNLIYPVPNPEFPFLGVHFTRMIDGTVECGPNAVFVFKREGYNKTDFSLGDTIEALKFKGTWQLFYKHWRFGLDEYQRAFSKKKFLTGLQQLIPSLTMEDLQPGRAGVRAMAISPEGETLDDFKIEAQGNMLHVLNAPSPAATASLGIGNAIADMAAERFSFN</sequence>
<evidence type="ECO:0000259" key="6">
    <source>
        <dbReference type="Pfam" id="PF01266"/>
    </source>
</evidence>
<evidence type="ECO:0000256" key="4">
    <source>
        <dbReference type="ARBA" id="ARBA00023002"/>
    </source>
</evidence>
<keyword evidence="8" id="KW-1185">Reference proteome</keyword>
<feature type="domain" description="FAD dependent oxidoreductase" evidence="6">
    <location>
        <begin position="6"/>
        <end position="397"/>
    </location>
</feature>
<keyword evidence="2" id="KW-0285">Flavoprotein</keyword>
<organism evidence="7 8">
    <name type="scientific">Mucilaginibacter dorajii</name>
    <dbReference type="NCBI Taxonomy" id="692994"/>
    <lineage>
        <taxon>Bacteria</taxon>
        <taxon>Pseudomonadati</taxon>
        <taxon>Bacteroidota</taxon>
        <taxon>Sphingobacteriia</taxon>
        <taxon>Sphingobacteriales</taxon>
        <taxon>Sphingobacteriaceae</taxon>
        <taxon>Mucilaginibacter</taxon>
    </lineage>
</organism>
<dbReference type="PANTHER" id="PTHR43104">
    <property type="entry name" value="L-2-HYDROXYGLUTARATE DEHYDROGENASE, MITOCHONDRIAL"/>
    <property type="match status" value="1"/>
</dbReference>
<dbReference type="RefSeq" id="WP_259088785.1">
    <property type="nucleotide sequence ID" value="NZ_BAAAZC010000009.1"/>
</dbReference>
<dbReference type="Proteomes" id="UP001500742">
    <property type="component" value="Unassembled WGS sequence"/>
</dbReference>
<comment type="similarity">
    <text evidence="5">Belongs to the L2HGDH family.</text>
</comment>
<dbReference type="PANTHER" id="PTHR43104:SF2">
    <property type="entry name" value="L-2-HYDROXYGLUTARATE DEHYDROGENASE, MITOCHONDRIAL"/>
    <property type="match status" value="1"/>
</dbReference>
<accession>A0ABP7PIZ4</accession>
<dbReference type="NCBIfam" id="NF008726">
    <property type="entry name" value="PRK11728.1"/>
    <property type="match status" value="1"/>
</dbReference>
<dbReference type="SUPFAM" id="SSF51905">
    <property type="entry name" value="FAD/NAD(P)-binding domain"/>
    <property type="match status" value="1"/>
</dbReference>
<evidence type="ECO:0000256" key="5">
    <source>
        <dbReference type="ARBA" id="ARBA00037941"/>
    </source>
</evidence>
<protein>
    <submittedName>
        <fullName evidence="7">L-2-hydroxyglutarate oxidase</fullName>
    </submittedName>
</protein>
<evidence type="ECO:0000313" key="7">
    <source>
        <dbReference type="EMBL" id="GAA3966228.1"/>
    </source>
</evidence>
<dbReference type="InterPro" id="IPR006076">
    <property type="entry name" value="FAD-dep_OxRdtase"/>
</dbReference>
<keyword evidence="3" id="KW-0274">FAD</keyword>
<evidence type="ECO:0000256" key="2">
    <source>
        <dbReference type="ARBA" id="ARBA00022630"/>
    </source>
</evidence>
<evidence type="ECO:0000256" key="3">
    <source>
        <dbReference type="ARBA" id="ARBA00022827"/>
    </source>
</evidence>
<dbReference type="Gene3D" id="3.50.50.60">
    <property type="entry name" value="FAD/NAD(P)-binding domain"/>
    <property type="match status" value="1"/>
</dbReference>
<dbReference type="EMBL" id="BAAAZC010000009">
    <property type="protein sequence ID" value="GAA3966228.1"/>
    <property type="molecule type" value="Genomic_DNA"/>
</dbReference>
<proteinExistence type="inferred from homology"/>
<name>A0ABP7PIZ4_9SPHI</name>
<keyword evidence="4" id="KW-0560">Oxidoreductase</keyword>
<evidence type="ECO:0000313" key="8">
    <source>
        <dbReference type="Proteomes" id="UP001500742"/>
    </source>
</evidence>
<reference evidence="8" key="1">
    <citation type="journal article" date="2019" name="Int. J. Syst. Evol. Microbiol.">
        <title>The Global Catalogue of Microorganisms (GCM) 10K type strain sequencing project: providing services to taxonomists for standard genome sequencing and annotation.</title>
        <authorList>
            <consortium name="The Broad Institute Genomics Platform"/>
            <consortium name="The Broad Institute Genome Sequencing Center for Infectious Disease"/>
            <person name="Wu L."/>
            <person name="Ma J."/>
        </authorList>
    </citation>
    <scope>NUCLEOTIDE SEQUENCE [LARGE SCALE GENOMIC DNA]</scope>
    <source>
        <strain evidence="8">JCM 16601</strain>
    </source>
</reference>
<dbReference type="Pfam" id="PF01266">
    <property type="entry name" value="DAO"/>
    <property type="match status" value="1"/>
</dbReference>
<gene>
    <name evidence="7" type="primary">lhgO</name>
    <name evidence="7" type="ORF">GCM10022210_13460</name>
</gene>
<comment type="cofactor">
    <cofactor evidence="1">
        <name>FAD</name>
        <dbReference type="ChEBI" id="CHEBI:57692"/>
    </cofactor>
</comment>
<evidence type="ECO:0000256" key="1">
    <source>
        <dbReference type="ARBA" id="ARBA00001974"/>
    </source>
</evidence>
<comment type="caution">
    <text evidence="7">The sequence shown here is derived from an EMBL/GenBank/DDBJ whole genome shotgun (WGS) entry which is preliminary data.</text>
</comment>
<dbReference type="InterPro" id="IPR036188">
    <property type="entry name" value="FAD/NAD-bd_sf"/>
</dbReference>